<feature type="chain" id="PRO_5003229255" description="Transporter" evidence="1">
    <location>
        <begin position="26"/>
        <end position="287"/>
    </location>
</feature>
<dbReference type="EMBL" id="CP002467">
    <property type="protein sequence ID" value="ADV81587.1"/>
    <property type="molecule type" value="Genomic_DNA"/>
</dbReference>
<feature type="signal peptide" evidence="1">
    <location>
        <begin position="1"/>
        <end position="25"/>
    </location>
</feature>
<reference evidence="2 3" key="1">
    <citation type="journal article" date="2012" name="Stand. Genomic Sci.">
        <title>Complete genome sequence of Terriglobus saanensis type strain SP1PR4(T), an Acidobacteria from tundra soil.</title>
        <authorList>
            <person name="Rawat S.R."/>
            <person name="Mannisto M.K."/>
            <person name="Starovoytov V."/>
            <person name="Goodwin L."/>
            <person name="Nolan M."/>
            <person name="Hauser L."/>
            <person name="Land M."/>
            <person name="Davenport K.W."/>
            <person name="Woyke T."/>
            <person name="Haggblom M.M."/>
        </authorList>
    </citation>
    <scope>NUCLEOTIDE SEQUENCE</scope>
    <source>
        <strain evidence="3">ATCC BAA-1853 / DSM 23119 / SP1PR4</strain>
    </source>
</reference>
<dbReference type="Proteomes" id="UP000006844">
    <property type="component" value="Chromosome"/>
</dbReference>
<keyword evidence="3" id="KW-1185">Reference proteome</keyword>
<evidence type="ECO:0000256" key="1">
    <source>
        <dbReference type="SAM" id="SignalP"/>
    </source>
</evidence>
<evidence type="ECO:0000313" key="2">
    <source>
        <dbReference type="EMBL" id="ADV81587.1"/>
    </source>
</evidence>
<dbReference type="STRING" id="401053.AciPR4_0754"/>
<keyword evidence="1" id="KW-0732">Signal</keyword>
<proteinExistence type="predicted"/>
<dbReference type="KEGG" id="tsa:AciPR4_0754"/>
<dbReference type="RefSeq" id="WP_013567320.1">
    <property type="nucleotide sequence ID" value="NC_014963.1"/>
</dbReference>
<protein>
    <recommendedName>
        <fullName evidence="4">Transporter</fullName>
    </recommendedName>
</protein>
<dbReference type="OrthoDB" id="7261515at2"/>
<accession>E8V6C2</accession>
<evidence type="ECO:0008006" key="4">
    <source>
        <dbReference type="Google" id="ProtNLM"/>
    </source>
</evidence>
<dbReference type="HOGENOM" id="CLU_948902_0_0_0"/>
<name>E8V6C2_TERSS</name>
<gene>
    <name evidence="2" type="ordered locus">AciPR4_0754</name>
</gene>
<sequence>MSLIRAMSVLCVACFGLMFSPDAFATEMDDNEGFFAGFERRATATQSKQPGWAVPLFAPHSGLIQSIRQDFTRQIGTTGTETWNYGGGKGVNFIPLPNTQVDINFPPYFQRSSGTVDGAGDFSFGVKYRLATAKEKKGNYSVMVGIAAAVPTGSYSNGATHTVISPNVAVGKGWGRFDVQSSALINLPTGNTGRLGRHVTWHTLAQVHLGKYFWPEIENSTTFYQGGTNDGRVQNHILPGLMFGKIKFKPEDPKSRTGISVGAGMQFATTHFHVHDHMPIFSARFTF</sequence>
<dbReference type="AlphaFoldDB" id="E8V6C2"/>
<organism evidence="2 3">
    <name type="scientific">Terriglobus saanensis (strain ATCC BAA-1853 / DSM 23119 / SP1PR4)</name>
    <dbReference type="NCBI Taxonomy" id="401053"/>
    <lineage>
        <taxon>Bacteria</taxon>
        <taxon>Pseudomonadati</taxon>
        <taxon>Acidobacteriota</taxon>
        <taxon>Terriglobia</taxon>
        <taxon>Terriglobales</taxon>
        <taxon>Acidobacteriaceae</taxon>
        <taxon>Terriglobus</taxon>
    </lineage>
</organism>
<evidence type="ECO:0000313" key="3">
    <source>
        <dbReference type="Proteomes" id="UP000006844"/>
    </source>
</evidence>
<dbReference type="eggNOG" id="ENOG502ZC3U">
    <property type="taxonomic scope" value="Bacteria"/>
</dbReference>